<gene>
    <name evidence="1" type="ORF">JJC05_08455</name>
</gene>
<proteinExistence type="predicted"/>
<dbReference type="EMBL" id="CP067378">
    <property type="protein sequence ID" value="QYS87938.1"/>
    <property type="molecule type" value="Genomic_DNA"/>
</dbReference>
<accession>A0A8G0KPZ5</accession>
<name>A0A8G0KPZ5_9FLAO</name>
<dbReference type="Proteomes" id="UP000824721">
    <property type="component" value="Chromosome"/>
</dbReference>
<dbReference type="KEGG" id="fdv:JJC05_08455"/>
<sequence length="49" mass="5171">MPYGTYEVSYNGAAFTGVGTITGSTFTYPVLLANPVLINSVLQMLKAAK</sequence>
<dbReference type="AlphaFoldDB" id="A0A8G0KPZ5"/>
<evidence type="ECO:0000313" key="1">
    <source>
        <dbReference type="EMBL" id="QYS87938.1"/>
    </source>
</evidence>
<organism evidence="1">
    <name type="scientific">Flavobacterium columnare</name>
    <dbReference type="NCBI Taxonomy" id="996"/>
    <lineage>
        <taxon>Bacteria</taxon>
        <taxon>Pseudomonadati</taxon>
        <taxon>Bacteroidota</taxon>
        <taxon>Flavobacteriia</taxon>
        <taxon>Flavobacteriales</taxon>
        <taxon>Flavobacteriaceae</taxon>
        <taxon>Flavobacterium</taxon>
    </lineage>
</organism>
<reference evidence="1" key="1">
    <citation type="submission" date="2020-12" db="EMBL/GenBank/DDBJ databases">
        <title>Genome sequencing of genetic groups of Flavobacterium columnare.</title>
        <authorList>
            <person name="Waldbieser G.C."/>
            <person name="Griffin M.J."/>
            <person name="LaFrentz B.R."/>
        </authorList>
    </citation>
    <scope>NUCLEOTIDE SEQUENCE</scope>
    <source>
        <strain evidence="1">90-106</strain>
    </source>
</reference>
<protein>
    <submittedName>
        <fullName evidence="1">Uncharacterized protein</fullName>
    </submittedName>
</protein>